<keyword evidence="9" id="KW-0966">Cell projection</keyword>
<feature type="domain" description="SAF" evidence="8">
    <location>
        <begin position="107"/>
        <end position="169"/>
    </location>
</feature>
<accession>A0A2S4RRD1</accession>
<dbReference type="InterPro" id="IPR013974">
    <property type="entry name" value="SAF"/>
</dbReference>
<evidence type="ECO:0000259" key="8">
    <source>
        <dbReference type="SMART" id="SM00858"/>
    </source>
</evidence>
<comment type="subcellular location">
    <subcellularLocation>
        <location evidence="1 7">Periplasm</location>
    </subcellularLocation>
</comment>
<keyword evidence="5 7" id="KW-0574">Periplasm</keyword>
<dbReference type="InterPro" id="IPR039246">
    <property type="entry name" value="Flagellar_FlgA"/>
</dbReference>
<dbReference type="OrthoDB" id="7065435at2"/>
<evidence type="ECO:0000256" key="5">
    <source>
        <dbReference type="ARBA" id="ARBA00022764"/>
    </source>
</evidence>
<dbReference type="GO" id="GO:0044780">
    <property type="term" value="P:bacterial-type flagellum assembly"/>
    <property type="evidence" value="ECO:0007669"/>
    <property type="project" value="InterPro"/>
</dbReference>
<proteinExistence type="inferred from homology"/>
<dbReference type="GO" id="GO:0042597">
    <property type="term" value="C:periplasmic space"/>
    <property type="evidence" value="ECO:0007669"/>
    <property type="project" value="UniProtKB-SubCell"/>
</dbReference>
<reference evidence="9 10" key="1">
    <citation type="submission" date="2018-01" db="EMBL/GenBank/DDBJ databases">
        <title>Complete genome sequences of 14 Citrobacter spp. isolated from plant in Canada.</title>
        <authorList>
            <person name="Bhandare S.G."/>
            <person name="Colavecchio A."/>
            <person name="Jeukens J."/>
            <person name="Emond-Rheault J.-G."/>
            <person name="Freschi L."/>
            <person name="Hamel J."/>
            <person name="Kukavica-Ibrulj I."/>
            <person name="Levesque R."/>
            <person name="Goodridge L."/>
        </authorList>
    </citation>
    <scope>NUCLEOTIDE SEQUENCE [LARGE SCALE GENOMIC DNA]</scope>
    <source>
        <strain evidence="9 10">S1285</strain>
    </source>
</reference>
<dbReference type="Gene3D" id="3.90.1210.10">
    <property type="entry name" value="Antifreeze-like/N-acetylneuraminic acid synthase C-terminal domain"/>
    <property type="match status" value="1"/>
</dbReference>
<dbReference type="Pfam" id="PF13144">
    <property type="entry name" value="ChapFlgA"/>
    <property type="match status" value="1"/>
</dbReference>
<dbReference type="PANTHER" id="PTHR36307">
    <property type="entry name" value="FLAGELLA BASAL BODY P-RING FORMATION PROTEIN FLGA"/>
    <property type="match status" value="1"/>
</dbReference>
<evidence type="ECO:0000256" key="1">
    <source>
        <dbReference type="ARBA" id="ARBA00004418"/>
    </source>
</evidence>
<name>A0A2S4RRD1_CITAM</name>
<evidence type="ECO:0000313" key="9">
    <source>
        <dbReference type="EMBL" id="POU61209.1"/>
    </source>
</evidence>
<dbReference type="RefSeq" id="WP_103780340.1">
    <property type="nucleotide sequence ID" value="NZ_PQLX01000013.1"/>
</dbReference>
<evidence type="ECO:0000256" key="7">
    <source>
        <dbReference type="RuleBase" id="RU362063"/>
    </source>
</evidence>
<dbReference type="EMBL" id="PQLX01000013">
    <property type="protein sequence ID" value="POU61209.1"/>
    <property type="molecule type" value="Genomic_DNA"/>
</dbReference>
<keyword evidence="9" id="KW-0282">Flagellum</keyword>
<dbReference type="AlphaFoldDB" id="A0A2S4RRD1"/>
<dbReference type="Proteomes" id="UP000237003">
    <property type="component" value="Unassembled WGS sequence"/>
</dbReference>
<dbReference type="Gene3D" id="2.30.30.760">
    <property type="match status" value="1"/>
</dbReference>
<evidence type="ECO:0000313" key="10">
    <source>
        <dbReference type="Proteomes" id="UP000237003"/>
    </source>
</evidence>
<evidence type="ECO:0000256" key="3">
    <source>
        <dbReference type="ARBA" id="ARBA00014754"/>
    </source>
</evidence>
<dbReference type="SMART" id="SM00858">
    <property type="entry name" value="SAF"/>
    <property type="match status" value="1"/>
</dbReference>
<protein>
    <recommendedName>
        <fullName evidence="3 7">Flagella basal body P-ring formation protein FlgA</fullName>
    </recommendedName>
</protein>
<comment type="similarity">
    <text evidence="2 7">Belongs to the FlgA family.</text>
</comment>
<dbReference type="NCBIfam" id="TIGR03170">
    <property type="entry name" value="flgA_cterm"/>
    <property type="match status" value="1"/>
</dbReference>
<keyword evidence="4" id="KW-0732">Signal</keyword>
<comment type="caution">
    <text evidence="9">The sequence shown here is derived from an EMBL/GenBank/DDBJ whole genome shotgun (WGS) entry which is preliminary data.</text>
</comment>
<sequence>MFRRARSLSPATVLLYTALICVGLLIGESAHASPLERQITELVNRGLDKNITRTITLLTPEKQRDAICENPVLSLSGNDTRLAGNRSVIAQCGTERKFLQIAIKAEGRWWVANRTLAAGATIEAGDIKQQQGSMDRLPAGTMMNKDDIIGRVTTRAINAGQPVQTSQLRQNWAITAGENVEIQLKGAGFLIRTSGKAVDNAALNENVRIKTSSGQMVTGKVLSAGKVLVSAQH</sequence>
<keyword evidence="7" id="KW-1005">Bacterial flagellum biogenesis</keyword>
<organism evidence="9 10">
    <name type="scientific">Citrobacter amalonaticus</name>
    <dbReference type="NCBI Taxonomy" id="35703"/>
    <lineage>
        <taxon>Bacteria</taxon>
        <taxon>Pseudomonadati</taxon>
        <taxon>Pseudomonadota</taxon>
        <taxon>Gammaproteobacteria</taxon>
        <taxon>Enterobacterales</taxon>
        <taxon>Enterobacteriaceae</taxon>
        <taxon>Citrobacter</taxon>
    </lineage>
</organism>
<dbReference type="InterPro" id="IPR017585">
    <property type="entry name" value="SAF_FlgA"/>
</dbReference>
<evidence type="ECO:0000256" key="2">
    <source>
        <dbReference type="ARBA" id="ARBA00010474"/>
    </source>
</evidence>
<dbReference type="PANTHER" id="PTHR36307:SF1">
    <property type="entry name" value="FLAGELLA BASAL BODY P-RING FORMATION PROTEIN FLGA"/>
    <property type="match status" value="1"/>
</dbReference>
<evidence type="ECO:0000256" key="4">
    <source>
        <dbReference type="ARBA" id="ARBA00022729"/>
    </source>
</evidence>
<dbReference type="CDD" id="cd11614">
    <property type="entry name" value="SAF_CpaB_FlgA_like"/>
    <property type="match status" value="1"/>
</dbReference>
<gene>
    <name evidence="9" type="ORF">C3430_24705</name>
</gene>
<evidence type="ECO:0000256" key="6">
    <source>
        <dbReference type="ARBA" id="ARBA00025643"/>
    </source>
</evidence>
<keyword evidence="9" id="KW-0969">Cilium</keyword>
<comment type="function">
    <text evidence="6 7">Involved in the assembly process of the P-ring formation. It may associate with FlgF on the rod constituting a structure essential for the P-ring assembly or may act as a modulator protein for the P-ring assembly.</text>
</comment>